<protein>
    <recommendedName>
        <fullName evidence="1">HTH luxR-type domain-containing protein</fullName>
    </recommendedName>
</protein>
<dbReference type="SUPFAM" id="SSF46894">
    <property type="entry name" value="C-terminal effector domain of the bipartite response regulators"/>
    <property type="match status" value="1"/>
</dbReference>
<accession>A0A9E5MMC2</accession>
<dbReference type="AlphaFoldDB" id="A0A9E5MMC2"/>
<dbReference type="InterPro" id="IPR000792">
    <property type="entry name" value="Tscrpt_reg_LuxR_C"/>
</dbReference>
<sequence length="380" mass="42294">MSILTDTQAFSELVHSLYGAATTSNTNKYFLTQLKKQLNLLHATLITRLPSPTDSGLIYTSGDEADVAILNSVAGAYTNLYAQDPLVNLPLEQVVTLSDTIASDALEDHEYYQLILKPLDIFYIAGADWLQDDHNRMSIRLVRSHEQGDFSQQERQFLSLLIPHLKQSVIIGLQLRQLDTERQIYADSISKRSIGMVTFDSEGNILKTNKAADTFLKHNDGISRVHQHIKIDHTSRNNTLQQYIREAVSIANAKYRSAINALSVSRPSNRADYQLVIKPLPVEATDASSLTPYAALFIKDPDKDLVISVRTLMNLYNLTLSEATIAILMAEGYTTEAVCEELDIKKNTVRAHLRAMYAKTGVTQQSLLVSLVLNSLAAAQ</sequence>
<dbReference type="PRINTS" id="PR00038">
    <property type="entry name" value="HTHLUXR"/>
</dbReference>
<dbReference type="EMBL" id="JAAONZ010000012">
    <property type="protein sequence ID" value="NHO66893.1"/>
    <property type="molecule type" value="Genomic_DNA"/>
</dbReference>
<dbReference type="Pfam" id="PF00196">
    <property type="entry name" value="GerE"/>
    <property type="match status" value="1"/>
</dbReference>
<dbReference type="GO" id="GO:0003677">
    <property type="term" value="F:DNA binding"/>
    <property type="evidence" value="ECO:0007669"/>
    <property type="project" value="InterPro"/>
</dbReference>
<name>A0A9E5MMC2_9GAMM</name>
<evidence type="ECO:0000313" key="3">
    <source>
        <dbReference type="Proteomes" id="UP000787472"/>
    </source>
</evidence>
<feature type="domain" description="HTH luxR-type" evidence="1">
    <location>
        <begin position="311"/>
        <end position="376"/>
    </location>
</feature>
<proteinExistence type="predicted"/>
<comment type="caution">
    <text evidence="2">The sequence shown here is derived from an EMBL/GenBank/DDBJ whole genome shotgun (WGS) entry which is preliminary data.</text>
</comment>
<dbReference type="SMART" id="SM00421">
    <property type="entry name" value="HTH_LUXR"/>
    <property type="match status" value="1"/>
</dbReference>
<dbReference type="Gene3D" id="1.10.10.10">
    <property type="entry name" value="Winged helix-like DNA-binding domain superfamily/Winged helix DNA-binding domain"/>
    <property type="match status" value="1"/>
</dbReference>
<gene>
    <name evidence="2" type="ORF">G8770_15180</name>
</gene>
<keyword evidence="3" id="KW-1185">Reference proteome</keyword>
<reference evidence="2" key="1">
    <citation type="submission" date="2020-03" db="EMBL/GenBank/DDBJ databases">
        <authorList>
            <person name="Guo F."/>
        </authorList>
    </citation>
    <scope>NUCLEOTIDE SEQUENCE</scope>
    <source>
        <strain evidence="2">JCM 30134</strain>
    </source>
</reference>
<dbReference type="InterPro" id="IPR036388">
    <property type="entry name" value="WH-like_DNA-bd_sf"/>
</dbReference>
<dbReference type="Proteomes" id="UP000787472">
    <property type="component" value="Unassembled WGS sequence"/>
</dbReference>
<dbReference type="RefSeq" id="WP_167188554.1">
    <property type="nucleotide sequence ID" value="NZ_JAAONZ010000012.1"/>
</dbReference>
<dbReference type="PROSITE" id="PS50043">
    <property type="entry name" value="HTH_LUXR_2"/>
    <property type="match status" value="1"/>
</dbReference>
<evidence type="ECO:0000259" key="1">
    <source>
        <dbReference type="PROSITE" id="PS50043"/>
    </source>
</evidence>
<dbReference type="InterPro" id="IPR016032">
    <property type="entry name" value="Sig_transdc_resp-reg_C-effctor"/>
</dbReference>
<organism evidence="2 3">
    <name type="scientific">Pseudomaricurvus hydrocarbonicus</name>
    <dbReference type="NCBI Taxonomy" id="1470433"/>
    <lineage>
        <taxon>Bacteria</taxon>
        <taxon>Pseudomonadati</taxon>
        <taxon>Pseudomonadota</taxon>
        <taxon>Gammaproteobacteria</taxon>
        <taxon>Cellvibrionales</taxon>
        <taxon>Cellvibrionaceae</taxon>
        <taxon>Pseudomaricurvus</taxon>
    </lineage>
</organism>
<dbReference type="GO" id="GO:0006355">
    <property type="term" value="P:regulation of DNA-templated transcription"/>
    <property type="evidence" value="ECO:0007669"/>
    <property type="project" value="InterPro"/>
</dbReference>
<evidence type="ECO:0000313" key="2">
    <source>
        <dbReference type="EMBL" id="NHO66893.1"/>
    </source>
</evidence>